<evidence type="ECO:0000313" key="5">
    <source>
        <dbReference type="EMBL" id="OLP98799.1"/>
    </source>
</evidence>
<keyword evidence="1" id="KW-0479">Metal-binding</keyword>
<feature type="zinc finger region" description="C3H1-type" evidence="1">
    <location>
        <begin position="2724"/>
        <end position="2746"/>
    </location>
</feature>
<evidence type="ECO:0000259" key="4">
    <source>
        <dbReference type="PROSITE" id="PS50103"/>
    </source>
</evidence>
<keyword evidence="1" id="KW-0862">Zinc</keyword>
<evidence type="ECO:0000313" key="6">
    <source>
        <dbReference type="Proteomes" id="UP000186817"/>
    </source>
</evidence>
<feature type="compositionally biased region" description="Acidic residues" evidence="3">
    <location>
        <begin position="2771"/>
        <end position="2784"/>
    </location>
</feature>
<feature type="compositionally biased region" description="Low complexity" evidence="3">
    <location>
        <begin position="249"/>
        <end position="260"/>
    </location>
</feature>
<feature type="region of interest" description="Disordered" evidence="3">
    <location>
        <begin position="298"/>
        <end position="319"/>
    </location>
</feature>
<dbReference type="OrthoDB" id="418748at2759"/>
<feature type="compositionally biased region" description="Basic and acidic residues" evidence="3">
    <location>
        <begin position="2238"/>
        <end position="2255"/>
    </location>
</feature>
<feature type="domain" description="C3H1-type" evidence="4">
    <location>
        <begin position="2724"/>
        <end position="2746"/>
    </location>
</feature>
<evidence type="ECO:0000256" key="1">
    <source>
        <dbReference type="PROSITE-ProRule" id="PRU00723"/>
    </source>
</evidence>
<dbReference type="PROSITE" id="PS50103">
    <property type="entry name" value="ZF_C3H1"/>
    <property type="match status" value="1"/>
</dbReference>
<keyword evidence="2" id="KW-0175">Coiled coil</keyword>
<evidence type="ECO:0000256" key="2">
    <source>
        <dbReference type="SAM" id="Coils"/>
    </source>
</evidence>
<feature type="compositionally biased region" description="Polar residues" evidence="3">
    <location>
        <begin position="2604"/>
        <end position="2615"/>
    </location>
</feature>
<dbReference type="InterPro" id="IPR000571">
    <property type="entry name" value="Znf_CCCH"/>
</dbReference>
<dbReference type="PANTHER" id="PTHR24216:SF65">
    <property type="entry name" value="PAXILLIN-LIKE PROTEIN 1"/>
    <property type="match status" value="1"/>
</dbReference>
<sequence length="2784" mass="306176">MNLQAERPGKALSTVSDGRKSTSSHGSGVFWKPMHYLSSSDAGSSSNSRGSSYSRLAQKAAVDTPLASPRLWLEPIPHGKRQDPAFASYTEVVLPEQSVITVEDGDDPSHGRLVPVTQSALNEARKAENKVKKLKAALKTCTEKWHIYEQRLKTAFQKQRAQYHKDFARLEQEVQEAETLQHQARVVLCQVATGLGSEGTELTEEPPASALPSADQVFGDWEREDDHGDDGILRRALAISMRTPARTVRAQPRTPAGGRPAPRPMEVEPTNPMSTDPYTGATPMTVPRGMDDAPSMDVAKTTAAPSPGQVPKHPGQRPLESARVPTAVAPPRPGIKDATKDATKAKAVQQKAITERLESKRQGLRAATPFGLGQMPGEPGLGAGHAEQPPGTTRVDLANLAIEADDDEDGLEEIDEPLAFRSNDLVSAGGTNMDFSTPAGFDRPLSSQIPGFFILQVLLWQLGVFRGATKTCRGAPVELVAYQAALAGLLGGQPIAQVEHILLAENEVDPTQLVQFLGLSAPPCFRVSFWPRPRENGRLRLHEGDVVTFGYVEIAYEEEDETNSSSESSGDSGTDGDEDGAEDRNIPSSASGVNRPAGPPPPAPIRALLAEDLLAQDLHLAPQITTVVCRVFVPDFIPERVEVQLDLPATLQELEQVLHEGRDPQAVVRFPHLCPVEPQTVRGQALFVALPEWGPFLVVAVFNTAVIDSRVFAAYLPPYATADFLLRAAELPFAAGFSVFVGDDPEPLPDGVEAHLFPGVLILIRHEGSEPGPQPKLPTLLGSPLHWTQVEPLPHPDIARAYCLAQEHTHCLFVTDFDSSPNFRRYLAEAIGATEDNCRHFSATPTVTDCSVAGVHCCSALAACQTHCADLVDGLSTVLLDKRAVADGFRMAFIATSSRAYEVLRSRLQAETPLGWEVFLAPSGDQVDDAPLQEGQVFAVGYRRFLGTADNVPFGTSTDNQSTAANAPRHPTTQAASVEDPSDRQSGDLEGRPASAEPHGSFGLETATDNADLIFLLLAPDYRPESGVITLDFPSTVPLAIASVNAVRSEQRWMWFPVVIPVMPQPDLDYLYLLAKPSWPAFGVFVAFDTRAIDGRLFCNNVPMLATRQSLLAAAGQHGKPFLQVFVRDMPWPLPEDQGVDLQEGDLISICFPDDRVAILSSPSDRLLDRGKAFWQARDAVELKCGPVLSCDTPFLKDHGRESTVDLSLFSISSGEIFADLLGPHAHLISNWWDETRTLVNHHRRQSLVILAGDVNSSVGSVTSTGVGDHGAETEDDPGTRWRSLIEEVGCLAPCTFAAFQWGPTATYQHKRGGGTSRPDMIAIPATWASGILQAWVAPEVHVALATPDHLATCVSVKVDFMPAGQTKSTRKRHFPAQLFTDPGNREHILQAFHSIPSVPWGVSAHAHAAIVVSHLQAAFGAIKTRSPARPRHPYVSEDTWCLQRQASKLRRRLQNLREYKRGQLCAFCFDVWRRSSARGLPFEPQWAQDWNHWFFPLALREIVALVQVRACCRDLRQACKHDRDAYVCRLTEEVATRPSSEVHQAIHRLLCHRRKKPYSLEPLPTIIDAQGQVCVDAEAVQRRWRQHFASIEGGRAIDPAALVDHTLSAEQAFGPWPSPTTAIGLPNFCDLRRMVRTAKAGKAPGMDGLPSELLRGFSQQTAETLMPLLLKLIFRGAEAVGFKGAEAVRFYKGKGSTQLCENFRSILLIPNFSKALHQTLRPQIRDLYVRTAPDLQLGGKPQKNVVFGSHICRTFLRWTASTSTPSFVLFADISAAFYSAIRPLIASSTAGTSHEVAAGHLLNADLPDSDVHAILQHMQEPTAFTAAGATQWQESLADKLTESTWFLLQSDSVPVLTSRGTRPGSTSADLLFAMLVGRILARRDELLQGLGSGPQVPLVPWDGELSLAPPADAAPKVPLDDLVWADDISCMRVSHNNSVLASSVACTAGGLSDAFTEFGFRLSYGPAKTAALVQAVGNGSRKARQLLFSNRGLKGSMLEELRFRAAQGLDGCRNAVIAAYAGLYRVLGRGMQHACMDTVPMRIWLRIPPSAKVVVATKHLQTHPQAPPMPVLEAQPGAPYLDYVPGISQPLLADLRAAPIFDEELLWEVVTAVIEPVQVLRDTVQLWKDTSLNNSEVQDAADNILLLLDPDLLADSVQPLPKPKEFPSDTVPFWPDLEPFTVPAAGEIFLADLVSPPPNVLSPFGYTSLSLKAARAYADWQKHRKHHSQHQNVQDGPPERDDQLFFKPRSHDAHVVYGDSSVTSGSSQASSHHQMNQMRPQEATYGVIPTYVTMASLGPCWIAQGPMVQLPSQANTPPVQPVGQPEQFSEQQLQHLQQQLLLQQQQQQQSLSQQGNMQSQLQMESQQMPQQQMLQQPLPQQQMQQPQPQQMLQQQQVQPLQQMPQQQMPQAQQMPVQQMPQQQMPQQMMPQQQMPQQQMPQQQMPQQMMTQQQMPQQQMLQQQMPQQQMPQQQMLQQQMPQQQMPQQQMMQQMPQQQMQQQQQQQMQFSQQMPQQQMQQQVQQQPMQLQPMQPRMQMSSQQLPTHQHQMQQQQGSTSGQQTSPPEGLQLQQFQPPWSQGQPLSPADRLRMDVPGIGDAEDSEMQTPTASRSPSKGSRGAGKAQKRTPRPPAVMPDARPVASSPSSPEPGADQVESQEKSMTSVAPTKPPSNKLRLVQPLPVGLQDGSQPAGRSVEELLEQVPFNEQGEKTSLGSLQHPDACSPCLFWFKGKCGKGVQCDYCHYRHPGQKNKRIRPSKNTRQQMRNVVSKDEEDDHDDEPPENH</sequence>
<comment type="caution">
    <text evidence="5">The sequence shown here is derived from an EMBL/GenBank/DDBJ whole genome shotgun (WGS) entry which is preliminary data.</text>
</comment>
<feature type="region of interest" description="Disordered" evidence="3">
    <location>
        <begin position="2313"/>
        <end position="2332"/>
    </location>
</feature>
<feature type="compositionally biased region" description="Polar residues" evidence="3">
    <location>
        <begin position="13"/>
        <end position="26"/>
    </location>
</feature>
<feature type="region of interest" description="Disordered" evidence="3">
    <location>
        <begin position="1"/>
        <end position="27"/>
    </location>
</feature>
<feature type="compositionally biased region" description="Low complexity" evidence="3">
    <location>
        <begin position="2352"/>
        <end position="2565"/>
    </location>
</feature>
<feature type="compositionally biased region" description="Low complexity" evidence="3">
    <location>
        <begin position="2261"/>
        <end position="2272"/>
    </location>
</feature>
<dbReference type="EMBL" id="LSRX01000385">
    <property type="protein sequence ID" value="OLP98799.1"/>
    <property type="molecule type" value="Genomic_DNA"/>
</dbReference>
<feature type="compositionally biased region" description="Low complexity" evidence="3">
    <location>
        <begin position="563"/>
        <end position="572"/>
    </location>
</feature>
<feature type="region of interest" description="Disordered" evidence="3">
    <location>
        <begin position="953"/>
        <end position="1003"/>
    </location>
</feature>
<feature type="region of interest" description="Disordered" evidence="3">
    <location>
        <begin position="244"/>
        <end position="277"/>
    </location>
</feature>
<feature type="compositionally biased region" description="Polar residues" evidence="3">
    <location>
        <begin position="2569"/>
        <end position="2582"/>
    </location>
</feature>
<feature type="region of interest" description="Disordered" evidence="3">
    <location>
        <begin position="558"/>
        <end position="604"/>
    </location>
</feature>
<feature type="compositionally biased region" description="Basic residues" evidence="3">
    <location>
        <begin position="2746"/>
        <end position="2758"/>
    </location>
</feature>
<proteinExistence type="predicted"/>
<feature type="compositionally biased region" description="Basic and acidic residues" evidence="3">
    <location>
        <begin position="981"/>
        <end position="991"/>
    </location>
</feature>
<dbReference type="GO" id="GO:0008270">
    <property type="term" value="F:zinc ion binding"/>
    <property type="evidence" value="ECO:0007669"/>
    <property type="project" value="UniProtKB-KW"/>
</dbReference>
<feature type="compositionally biased region" description="Polar residues" evidence="3">
    <location>
        <begin position="954"/>
        <end position="976"/>
    </location>
</feature>
<evidence type="ECO:0000256" key="3">
    <source>
        <dbReference type="SAM" id="MobiDB-lite"/>
    </source>
</evidence>
<name>A0A1Q9DUF4_SYMMI</name>
<feature type="region of interest" description="Disordered" evidence="3">
    <location>
        <begin position="2222"/>
        <end position="2279"/>
    </location>
</feature>
<keyword evidence="6" id="KW-1185">Reference proteome</keyword>
<organism evidence="5 6">
    <name type="scientific">Symbiodinium microadriaticum</name>
    <name type="common">Dinoflagellate</name>
    <name type="synonym">Zooxanthella microadriatica</name>
    <dbReference type="NCBI Taxonomy" id="2951"/>
    <lineage>
        <taxon>Eukaryota</taxon>
        <taxon>Sar</taxon>
        <taxon>Alveolata</taxon>
        <taxon>Dinophyceae</taxon>
        <taxon>Suessiales</taxon>
        <taxon>Symbiodiniaceae</taxon>
        <taxon>Symbiodinium</taxon>
    </lineage>
</organism>
<feature type="region of interest" description="Disordered" evidence="3">
    <location>
        <begin position="2352"/>
        <end position="2675"/>
    </location>
</feature>
<feature type="coiled-coil region" evidence="2">
    <location>
        <begin position="117"/>
        <end position="180"/>
    </location>
</feature>
<gene>
    <name evidence="5" type="ORF">AK812_SmicGene18718</name>
</gene>
<keyword evidence="1" id="KW-0863">Zinc-finger</keyword>
<dbReference type="PANTHER" id="PTHR24216">
    <property type="entry name" value="PAXILLIN-RELATED"/>
    <property type="match status" value="1"/>
</dbReference>
<reference evidence="5 6" key="1">
    <citation type="submission" date="2016-02" db="EMBL/GenBank/DDBJ databases">
        <title>Genome analysis of coral dinoflagellate symbionts highlights evolutionary adaptations to a symbiotic lifestyle.</title>
        <authorList>
            <person name="Aranda M."/>
            <person name="Li Y."/>
            <person name="Liew Y.J."/>
            <person name="Baumgarten S."/>
            <person name="Simakov O."/>
            <person name="Wilson M."/>
            <person name="Piel J."/>
            <person name="Ashoor H."/>
            <person name="Bougouffa S."/>
            <person name="Bajic V.B."/>
            <person name="Ryu T."/>
            <person name="Ravasi T."/>
            <person name="Bayer T."/>
            <person name="Micklem G."/>
            <person name="Kim H."/>
            <person name="Bhak J."/>
            <person name="Lajeunesse T.C."/>
            <person name="Voolstra C.R."/>
        </authorList>
    </citation>
    <scope>NUCLEOTIDE SEQUENCE [LARGE SCALE GENOMIC DNA]</scope>
    <source>
        <strain evidence="5 6">CCMP2467</strain>
    </source>
</reference>
<feature type="region of interest" description="Disordered" evidence="3">
    <location>
        <begin position="2746"/>
        <end position="2784"/>
    </location>
</feature>
<accession>A0A1Q9DUF4</accession>
<dbReference type="Proteomes" id="UP000186817">
    <property type="component" value="Unassembled WGS sequence"/>
</dbReference>
<protein>
    <recommendedName>
        <fullName evidence="4">C3H1-type domain-containing protein</fullName>
    </recommendedName>
</protein>